<feature type="region of interest" description="Disordered" evidence="1">
    <location>
        <begin position="1"/>
        <end position="22"/>
    </location>
</feature>
<evidence type="ECO:0000256" key="1">
    <source>
        <dbReference type="SAM" id="MobiDB-lite"/>
    </source>
</evidence>
<reference evidence="3" key="1">
    <citation type="submission" date="2015-10" db="EMBL/GenBank/DDBJ databases">
        <authorList>
            <person name="Luecker S."/>
            <person name="Luecker S."/>
        </authorList>
    </citation>
    <scope>NUCLEOTIDE SEQUENCE [LARGE SCALE GENOMIC DNA]</scope>
</reference>
<evidence type="ECO:0000313" key="2">
    <source>
        <dbReference type="EMBL" id="CUS39806.1"/>
    </source>
</evidence>
<organism evidence="2 3">
    <name type="scientific">Candidatus Nitrospira nitrificans</name>
    <dbReference type="NCBI Taxonomy" id="1742973"/>
    <lineage>
        <taxon>Bacteria</taxon>
        <taxon>Pseudomonadati</taxon>
        <taxon>Nitrospirota</taxon>
        <taxon>Nitrospiria</taxon>
        <taxon>Nitrospirales</taxon>
        <taxon>Nitrospiraceae</taxon>
        <taxon>Nitrospira</taxon>
    </lineage>
</organism>
<name>A0A0S4LS73_9BACT</name>
<keyword evidence="3" id="KW-1185">Reference proteome</keyword>
<feature type="compositionally biased region" description="Basic and acidic residues" evidence="1">
    <location>
        <begin position="8"/>
        <end position="22"/>
    </location>
</feature>
<dbReference type="Proteomes" id="UP000198736">
    <property type="component" value="Unassembled WGS sequence"/>
</dbReference>
<dbReference type="RefSeq" id="WP_139077503.1">
    <property type="nucleotide sequence ID" value="NZ_CZPZ01000035.1"/>
</dbReference>
<dbReference type="EMBL" id="CZPZ01000035">
    <property type="protein sequence ID" value="CUS39806.1"/>
    <property type="molecule type" value="Genomic_DNA"/>
</dbReference>
<proteinExistence type="predicted"/>
<protein>
    <submittedName>
        <fullName evidence="2">Uncharacterized protein</fullName>
    </submittedName>
</protein>
<gene>
    <name evidence="2" type="ORF">COMA2_80191</name>
</gene>
<dbReference type="STRING" id="1742973.COMA2_80191"/>
<dbReference type="AlphaFoldDB" id="A0A0S4LS73"/>
<dbReference type="OrthoDB" id="9800123at2"/>
<sequence>MQEIYNVSKDRQGTQKVRHDSGREPEGYLCAVCGGERYHLVLTAEALNNRVGLKIRCGTCNASQDVIDGRAGALATRYFHDGGQRPKEP</sequence>
<evidence type="ECO:0000313" key="3">
    <source>
        <dbReference type="Proteomes" id="UP000198736"/>
    </source>
</evidence>
<accession>A0A0S4LS73</accession>